<name>A0A0V0T8P5_9BILA</name>
<evidence type="ECO:0000313" key="3">
    <source>
        <dbReference type="Proteomes" id="UP000055048"/>
    </source>
</evidence>
<comment type="caution">
    <text evidence="2">The sequence shown here is derived from an EMBL/GenBank/DDBJ whole genome shotgun (WGS) entry which is preliminary data.</text>
</comment>
<dbReference type="AlphaFoldDB" id="A0A0V0T8P5"/>
<feature type="region of interest" description="Disordered" evidence="1">
    <location>
        <begin position="1"/>
        <end position="23"/>
    </location>
</feature>
<keyword evidence="3" id="KW-1185">Reference proteome</keyword>
<protein>
    <submittedName>
        <fullName evidence="2">Uncharacterized protein</fullName>
    </submittedName>
</protein>
<evidence type="ECO:0000256" key="1">
    <source>
        <dbReference type="SAM" id="MobiDB-lite"/>
    </source>
</evidence>
<evidence type="ECO:0000313" key="2">
    <source>
        <dbReference type="EMBL" id="KRX35306.1"/>
    </source>
</evidence>
<gene>
    <name evidence="2" type="ORF">T05_11134</name>
</gene>
<dbReference type="Proteomes" id="UP000055048">
    <property type="component" value="Unassembled WGS sequence"/>
</dbReference>
<dbReference type="EMBL" id="JYDJ01000452">
    <property type="protein sequence ID" value="KRX35306.1"/>
    <property type="molecule type" value="Genomic_DNA"/>
</dbReference>
<organism evidence="2 3">
    <name type="scientific">Trichinella murrelli</name>
    <dbReference type="NCBI Taxonomy" id="144512"/>
    <lineage>
        <taxon>Eukaryota</taxon>
        <taxon>Metazoa</taxon>
        <taxon>Ecdysozoa</taxon>
        <taxon>Nematoda</taxon>
        <taxon>Enoplea</taxon>
        <taxon>Dorylaimia</taxon>
        <taxon>Trichinellida</taxon>
        <taxon>Trichinellidae</taxon>
        <taxon>Trichinella</taxon>
    </lineage>
</organism>
<accession>A0A0V0T8P5</accession>
<sequence>MVAPAGKLEGKDTRHRGAERGRTGDLGYNLLRFFVKVINWQTQEMTMTNGCGVSIVRDPAQAAPPQHRMHPDNAESLGITT</sequence>
<reference evidence="2 3" key="1">
    <citation type="submission" date="2015-01" db="EMBL/GenBank/DDBJ databases">
        <title>Evolution of Trichinella species and genotypes.</title>
        <authorList>
            <person name="Korhonen P.K."/>
            <person name="Edoardo P."/>
            <person name="Giuseppe L.R."/>
            <person name="Gasser R.B."/>
        </authorList>
    </citation>
    <scope>NUCLEOTIDE SEQUENCE [LARGE SCALE GENOMIC DNA]</scope>
    <source>
        <strain evidence="2">ISS417</strain>
    </source>
</reference>
<feature type="region of interest" description="Disordered" evidence="1">
    <location>
        <begin position="61"/>
        <end position="81"/>
    </location>
</feature>
<proteinExistence type="predicted"/>
<feature type="compositionally biased region" description="Basic and acidic residues" evidence="1">
    <location>
        <begin position="8"/>
        <end position="23"/>
    </location>
</feature>